<reference evidence="1" key="1">
    <citation type="submission" date="2025-08" db="UniProtKB">
        <authorList>
            <consortium name="Ensembl"/>
        </authorList>
    </citation>
    <scope>IDENTIFICATION</scope>
</reference>
<keyword evidence="2" id="KW-1185">Reference proteome</keyword>
<sequence>QVLLFPIPLCGLDAKWTKLHLPWNLFSLSPVCPSLWIFHTPFIQRMQKLCGTQSKKLQGRSFKKRWMSLWTAFTLISTDTLGSTCQLQNW</sequence>
<dbReference type="Proteomes" id="UP000694555">
    <property type="component" value="Unplaced"/>
</dbReference>
<evidence type="ECO:0000313" key="2">
    <source>
        <dbReference type="Proteomes" id="UP000694555"/>
    </source>
</evidence>
<reference evidence="1" key="2">
    <citation type="submission" date="2025-09" db="UniProtKB">
        <authorList>
            <consortium name="Ensembl"/>
        </authorList>
    </citation>
    <scope>IDENTIFICATION</scope>
</reference>
<evidence type="ECO:0000313" key="1">
    <source>
        <dbReference type="Ensembl" id="ENSBJAP00000011860.1"/>
    </source>
</evidence>
<proteinExistence type="predicted"/>
<organism evidence="1 2">
    <name type="scientific">Buteo japonicus</name>
    <dbReference type="NCBI Taxonomy" id="224669"/>
    <lineage>
        <taxon>Eukaryota</taxon>
        <taxon>Metazoa</taxon>
        <taxon>Chordata</taxon>
        <taxon>Craniata</taxon>
        <taxon>Vertebrata</taxon>
        <taxon>Euteleostomi</taxon>
        <taxon>Archelosauria</taxon>
        <taxon>Archosauria</taxon>
        <taxon>Dinosauria</taxon>
        <taxon>Saurischia</taxon>
        <taxon>Theropoda</taxon>
        <taxon>Coelurosauria</taxon>
        <taxon>Aves</taxon>
        <taxon>Neognathae</taxon>
        <taxon>Neoaves</taxon>
        <taxon>Telluraves</taxon>
        <taxon>Accipitrimorphae</taxon>
        <taxon>Accipitriformes</taxon>
        <taxon>Accipitridae</taxon>
        <taxon>Accipitrinae</taxon>
        <taxon>Buteo</taxon>
    </lineage>
</organism>
<dbReference type="Ensembl" id="ENSBJAT00000012190.1">
    <property type="protein sequence ID" value="ENSBJAP00000011860.1"/>
    <property type="gene ID" value="ENSBJAG00000008014.1"/>
</dbReference>
<protein>
    <submittedName>
        <fullName evidence="1">Uncharacterized protein</fullName>
    </submittedName>
</protein>
<name>A0A8C0B5H8_9AVES</name>
<accession>A0A8C0B5H8</accession>
<dbReference type="AlphaFoldDB" id="A0A8C0B5H8"/>